<sequence>MNTVLNLLAAGGSTAKVAAEGSQLILDKASIFGFLAFCVLFVGFCLLAPAHIYEKYYKTGDDAEPAPEIAADQRRAAS</sequence>
<evidence type="ECO:0000256" key="1">
    <source>
        <dbReference type="SAM" id="Phobius"/>
    </source>
</evidence>
<reference evidence="2 3" key="1">
    <citation type="submission" date="2020-08" db="EMBL/GenBank/DDBJ databases">
        <title>Cohnella phylogeny.</title>
        <authorList>
            <person name="Dunlap C."/>
        </authorList>
    </citation>
    <scope>NUCLEOTIDE SEQUENCE [LARGE SCALE GENOMIC DNA]</scope>
    <source>
        <strain evidence="2 3">DSM 103658</strain>
    </source>
</reference>
<feature type="transmembrane region" description="Helical" evidence="1">
    <location>
        <begin position="29"/>
        <end position="48"/>
    </location>
</feature>
<dbReference type="RefSeq" id="WP_185180876.1">
    <property type="nucleotide sequence ID" value="NZ_CBCSEP010000045.1"/>
</dbReference>
<keyword evidence="1" id="KW-0812">Transmembrane</keyword>
<comment type="caution">
    <text evidence="2">The sequence shown here is derived from an EMBL/GenBank/DDBJ whole genome shotgun (WGS) entry which is preliminary data.</text>
</comment>
<gene>
    <name evidence="2" type="ORF">H4Q31_20245</name>
</gene>
<organism evidence="2 3">
    <name type="scientific">Cohnella lubricantis</name>
    <dbReference type="NCBI Taxonomy" id="2163172"/>
    <lineage>
        <taxon>Bacteria</taxon>
        <taxon>Bacillati</taxon>
        <taxon>Bacillota</taxon>
        <taxon>Bacilli</taxon>
        <taxon>Bacillales</taxon>
        <taxon>Paenibacillaceae</taxon>
        <taxon>Cohnella</taxon>
    </lineage>
</organism>
<accession>A0A841TL03</accession>
<evidence type="ECO:0000313" key="3">
    <source>
        <dbReference type="Proteomes" id="UP000574133"/>
    </source>
</evidence>
<dbReference type="AlphaFoldDB" id="A0A841TL03"/>
<dbReference type="EMBL" id="JACJVN010000096">
    <property type="protein sequence ID" value="MBB6679617.1"/>
    <property type="molecule type" value="Genomic_DNA"/>
</dbReference>
<proteinExistence type="predicted"/>
<dbReference type="Proteomes" id="UP000574133">
    <property type="component" value="Unassembled WGS sequence"/>
</dbReference>
<evidence type="ECO:0000313" key="2">
    <source>
        <dbReference type="EMBL" id="MBB6679617.1"/>
    </source>
</evidence>
<keyword evidence="3" id="KW-1185">Reference proteome</keyword>
<protein>
    <submittedName>
        <fullName evidence="2">Uncharacterized protein</fullName>
    </submittedName>
</protein>
<keyword evidence="1" id="KW-1133">Transmembrane helix</keyword>
<keyword evidence="1" id="KW-0472">Membrane</keyword>
<name>A0A841TL03_9BACL</name>